<evidence type="ECO:0000313" key="1">
    <source>
        <dbReference type="EMBL" id="MBC5648961.1"/>
    </source>
</evidence>
<dbReference type="PANTHER" id="PTHR18901">
    <property type="entry name" value="2-DEOXYGLUCOSE-6-PHOSPHATE PHOSPHATASE 2"/>
    <property type="match status" value="1"/>
</dbReference>
<name>A0ABR7EGQ4_9FIRM</name>
<dbReference type="SFLD" id="SFLDG01129">
    <property type="entry name" value="C1.5:_HAD__Beta-PGM__Phosphata"/>
    <property type="match status" value="1"/>
</dbReference>
<dbReference type="Proteomes" id="UP000606889">
    <property type="component" value="Unassembled WGS sequence"/>
</dbReference>
<comment type="caution">
    <text evidence="1">The sequence shown here is derived from an EMBL/GenBank/DDBJ whole genome shotgun (WGS) entry which is preliminary data.</text>
</comment>
<dbReference type="SFLD" id="SFLDS00003">
    <property type="entry name" value="Haloacid_Dehalogenase"/>
    <property type="match status" value="1"/>
</dbReference>
<dbReference type="EMBL" id="JACOON010000006">
    <property type="protein sequence ID" value="MBC5648961.1"/>
    <property type="molecule type" value="Genomic_DNA"/>
</dbReference>
<evidence type="ECO:0000313" key="2">
    <source>
        <dbReference type="Proteomes" id="UP000606889"/>
    </source>
</evidence>
<dbReference type="InterPro" id="IPR006439">
    <property type="entry name" value="HAD-SF_hydro_IA"/>
</dbReference>
<dbReference type="CDD" id="cd07505">
    <property type="entry name" value="HAD_BPGM-like"/>
    <property type="match status" value="1"/>
</dbReference>
<accession>A0ABR7EGQ4</accession>
<dbReference type="SUPFAM" id="SSF56784">
    <property type="entry name" value="HAD-like"/>
    <property type="match status" value="1"/>
</dbReference>
<dbReference type="InterPro" id="IPR023198">
    <property type="entry name" value="PGP-like_dom2"/>
</dbReference>
<dbReference type="NCBIfam" id="TIGR01509">
    <property type="entry name" value="HAD-SF-IA-v3"/>
    <property type="match status" value="1"/>
</dbReference>
<organism evidence="1 2">
    <name type="scientific">Christensenella tenuis</name>
    <dbReference type="NCBI Taxonomy" id="2763033"/>
    <lineage>
        <taxon>Bacteria</taxon>
        <taxon>Bacillati</taxon>
        <taxon>Bacillota</taxon>
        <taxon>Clostridia</taxon>
        <taxon>Christensenellales</taxon>
        <taxon>Christensenellaceae</taxon>
        <taxon>Christensenella</taxon>
    </lineage>
</organism>
<dbReference type="InterPro" id="IPR036412">
    <property type="entry name" value="HAD-like_sf"/>
</dbReference>
<dbReference type="RefSeq" id="WP_186858416.1">
    <property type="nucleotide sequence ID" value="NZ_JACOON010000006.1"/>
</dbReference>
<keyword evidence="2" id="KW-1185">Reference proteome</keyword>
<protein>
    <submittedName>
        <fullName evidence="1">HAD family phosphatase</fullName>
    </submittedName>
</protein>
<dbReference type="PRINTS" id="PR00413">
    <property type="entry name" value="HADHALOGNASE"/>
</dbReference>
<proteinExistence type="predicted"/>
<dbReference type="Gene3D" id="1.10.150.240">
    <property type="entry name" value="Putative phosphatase, domain 2"/>
    <property type="match status" value="1"/>
</dbReference>
<reference evidence="1 2" key="1">
    <citation type="submission" date="2020-08" db="EMBL/GenBank/DDBJ databases">
        <title>Genome public.</title>
        <authorList>
            <person name="Liu C."/>
            <person name="Sun Q."/>
        </authorList>
    </citation>
    <scope>NUCLEOTIDE SEQUENCE [LARGE SCALE GENOMIC DNA]</scope>
    <source>
        <strain evidence="1 2">NSJ-35</strain>
    </source>
</reference>
<dbReference type="InterPro" id="IPR023214">
    <property type="entry name" value="HAD_sf"/>
</dbReference>
<dbReference type="Pfam" id="PF13419">
    <property type="entry name" value="HAD_2"/>
    <property type="match status" value="1"/>
</dbReference>
<sequence length="215" mass="23815">MKLSGFKGAIFDLDGTLLDSMYVWSDVNKEFLKKRHLGAPAGYVETITPMFSMDAANYAIKTLNLPDRPEELIAEWNGMAHDIYSNGVTLKDGAGQYLRRLKHAGVKLGVATALTAYLYEPVLKRNGIYELFDAFVSSHEAGRSKAFPDVYLLAAERIGVEPADCMVFEDIRTGVLGAKTGGFATCGVYEPWSFDEQDGLPEAADHYIRSFRELL</sequence>
<dbReference type="PANTHER" id="PTHR18901:SF38">
    <property type="entry name" value="PSEUDOURIDINE-5'-PHOSPHATASE"/>
    <property type="match status" value="1"/>
</dbReference>
<dbReference type="Gene3D" id="3.40.50.1000">
    <property type="entry name" value="HAD superfamily/HAD-like"/>
    <property type="match status" value="1"/>
</dbReference>
<dbReference type="InterPro" id="IPR041492">
    <property type="entry name" value="HAD_2"/>
</dbReference>
<gene>
    <name evidence="1" type="ORF">H8S18_11485</name>
</gene>